<evidence type="ECO:0000313" key="3">
    <source>
        <dbReference type="Proteomes" id="UP000245468"/>
    </source>
</evidence>
<name>A0A2S2DTF2_9BACT</name>
<dbReference type="AlphaFoldDB" id="A0A2S2DTF2"/>
<gene>
    <name evidence="2" type="ORF">HME7025_00711</name>
</gene>
<feature type="transmembrane region" description="Helical" evidence="1">
    <location>
        <begin position="6"/>
        <end position="22"/>
    </location>
</feature>
<organism evidence="2 3">
    <name type="scientific">Aquirufa nivalisilvae</name>
    <dbReference type="NCBI Taxonomy" id="2516557"/>
    <lineage>
        <taxon>Bacteria</taxon>
        <taxon>Pseudomonadati</taxon>
        <taxon>Bacteroidota</taxon>
        <taxon>Cytophagia</taxon>
        <taxon>Cytophagales</taxon>
        <taxon>Flectobacillaceae</taxon>
        <taxon>Aquirufa</taxon>
    </lineage>
</organism>
<dbReference type="EMBL" id="CP029346">
    <property type="protein sequence ID" value="AWL08582.1"/>
    <property type="molecule type" value="Genomic_DNA"/>
</dbReference>
<reference evidence="3" key="1">
    <citation type="submission" date="2018-05" db="EMBL/GenBank/DDBJ databases">
        <title>Pseudarcicella sp. HME7025 Genome sequencing and assembly.</title>
        <authorList>
            <person name="Kim H."/>
            <person name="Kang H."/>
            <person name="Joh K."/>
        </authorList>
    </citation>
    <scope>NUCLEOTIDE SEQUENCE [LARGE SCALE GENOMIC DNA]</scope>
    <source>
        <strain evidence="3">HME7025</strain>
    </source>
</reference>
<keyword evidence="1" id="KW-1133">Transmembrane helix</keyword>
<keyword evidence="3" id="KW-1185">Reference proteome</keyword>
<keyword evidence="1" id="KW-0472">Membrane</keyword>
<sequence length="103" mass="11929">MRTIIFWISVIGLVVFLNYYTMDEKPSKQSENQQSGQTLSNIDSLNSSKIIAKYNADINWDTLSFTYQIQEKYLNKYSTLMAIKANGVDIIKFIILSQNFKTE</sequence>
<protein>
    <submittedName>
        <fullName evidence="2">Uncharacterized protein</fullName>
    </submittedName>
</protein>
<keyword evidence="1" id="KW-0812">Transmembrane</keyword>
<evidence type="ECO:0000256" key="1">
    <source>
        <dbReference type="SAM" id="Phobius"/>
    </source>
</evidence>
<evidence type="ECO:0000313" key="2">
    <source>
        <dbReference type="EMBL" id="AWL08582.1"/>
    </source>
</evidence>
<dbReference type="Proteomes" id="UP000245468">
    <property type="component" value="Chromosome"/>
</dbReference>
<dbReference type="KEGG" id="psez:HME7025_00711"/>
<proteinExistence type="predicted"/>
<accession>A0A2S2DTF2</accession>